<feature type="region of interest" description="Disordered" evidence="1">
    <location>
        <begin position="76"/>
        <end position="99"/>
    </location>
</feature>
<organism evidence="2">
    <name type="scientific">uncultured Rubellimicrobium sp</name>
    <dbReference type="NCBI Taxonomy" id="543078"/>
    <lineage>
        <taxon>Bacteria</taxon>
        <taxon>Pseudomonadati</taxon>
        <taxon>Pseudomonadota</taxon>
        <taxon>Alphaproteobacteria</taxon>
        <taxon>Rhodobacterales</taxon>
        <taxon>Roseobacteraceae</taxon>
        <taxon>Rubellimicrobium</taxon>
        <taxon>environmental samples</taxon>
    </lineage>
</organism>
<dbReference type="EMBL" id="CADCUU010000084">
    <property type="protein sequence ID" value="CAA9393806.1"/>
    <property type="molecule type" value="Genomic_DNA"/>
</dbReference>
<reference evidence="2" key="1">
    <citation type="submission" date="2020-02" db="EMBL/GenBank/DDBJ databases">
        <authorList>
            <person name="Meier V. D."/>
        </authorList>
    </citation>
    <scope>NUCLEOTIDE SEQUENCE</scope>
    <source>
        <strain evidence="2">AVDCRST_MAG15</strain>
    </source>
</reference>
<accession>A0A6J4NU54</accession>
<feature type="non-terminal residue" evidence="2">
    <location>
        <position position="99"/>
    </location>
</feature>
<proteinExistence type="predicted"/>
<sequence>QPSAPSLRPGRARLVHRPDGGPVRHARGAVVDHRRGPVPPLRSALPGPRPLLPARGRHLRPAACADDHRLARLRRRAHHRHAHPRAEPCPRGLALHATV</sequence>
<dbReference type="AlphaFoldDB" id="A0A6J4NU54"/>
<name>A0A6J4NU54_9RHOB</name>
<feature type="region of interest" description="Disordered" evidence="1">
    <location>
        <begin position="1"/>
        <end position="56"/>
    </location>
</feature>
<evidence type="ECO:0000256" key="1">
    <source>
        <dbReference type="SAM" id="MobiDB-lite"/>
    </source>
</evidence>
<evidence type="ECO:0000313" key="2">
    <source>
        <dbReference type="EMBL" id="CAA9393806.1"/>
    </source>
</evidence>
<feature type="non-terminal residue" evidence="2">
    <location>
        <position position="1"/>
    </location>
</feature>
<protein>
    <submittedName>
        <fullName evidence="2">Uncharacterized protein</fullName>
    </submittedName>
</protein>
<gene>
    <name evidence="2" type="ORF">AVDCRST_MAG15-595</name>
</gene>